<dbReference type="AlphaFoldDB" id="A0A1F5S4K3"/>
<keyword evidence="3" id="KW-0732">Signal</keyword>
<evidence type="ECO:0008006" key="6">
    <source>
        <dbReference type="Google" id="ProtNLM"/>
    </source>
</evidence>
<evidence type="ECO:0000256" key="2">
    <source>
        <dbReference type="SAM" id="MobiDB-lite"/>
    </source>
</evidence>
<feature type="region of interest" description="Disordered" evidence="2">
    <location>
        <begin position="541"/>
        <end position="562"/>
    </location>
</feature>
<sequence>MQKFYRKKIYFFLTLALCFTIANSACPRRQAQAFYLEVPNKMQNAFNSLKNQGRVLGETVTNQDNAVVSAPSDNYAAQPMETKPIETCNINGTEMPGPCSGYSSAPNPQPQQDNNQWQKEEAERQAKDEQMQKENEERRKKDEERWLKDVQRGNKEMAKNLNRLSGMFKKAEKEGTAIPAEIKEKLELAKNIIESVKTITIEELQNFDMQELGDLMRELEEAREELIDKAQRLKDMKRGLKDMTRELARFEKQVEKLKKQKYAIPEELATVLKDIKTTVDAIQKAKTWEEAETAGIENMQDLWESLNENRHQLEMLSRWPQTVKEIDRELKKLDQELKRTKKMADNAKKKGIDIASLYDDFENAVNKLKSAKGVALKMMAEGDGESAFEVVENDIFGQMEDVWEYQRILHTVSDLGRIRSEIKRGLNESHRMMMQLKRKKIDISEIEKLIVYASMRAKEIDNLLKAKPVDIDKVIDTLGELEDLRQEFDDAVAELTGQENIMPWEKGENQLQAPKLPDNWNKIVPQKSCDEKCEEKKAVEKKMEEKKAEPVLEPIPTGNEAG</sequence>
<feature type="coiled-coil region" evidence="1">
    <location>
        <begin position="296"/>
        <end position="350"/>
    </location>
</feature>
<gene>
    <name evidence="4" type="ORF">A2Y83_02835</name>
</gene>
<feature type="compositionally biased region" description="Basic and acidic residues" evidence="2">
    <location>
        <begin position="541"/>
        <end position="550"/>
    </location>
</feature>
<evidence type="ECO:0000313" key="4">
    <source>
        <dbReference type="EMBL" id="OGF21211.1"/>
    </source>
</evidence>
<comment type="caution">
    <text evidence="4">The sequence shown here is derived from an EMBL/GenBank/DDBJ whole genome shotgun (WGS) entry which is preliminary data.</text>
</comment>
<reference evidence="4 5" key="1">
    <citation type="journal article" date="2016" name="Nat. Commun.">
        <title>Thousands of microbial genomes shed light on interconnected biogeochemical processes in an aquifer system.</title>
        <authorList>
            <person name="Anantharaman K."/>
            <person name="Brown C.T."/>
            <person name="Hug L.A."/>
            <person name="Sharon I."/>
            <person name="Castelle C.J."/>
            <person name="Probst A.J."/>
            <person name="Thomas B.C."/>
            <person name="Singh A."/>
            <person name="Wilkins M.J."/>
            <person name="Karaoz U."/>
            <person name="Brodie E.L."/>
            <person name="Williams K.H."/>
            <person name="Hubbard S.S."/>
            <person name="Banfield J.F."/>
        </authorList>
    </citation>
    <scope>NUCLEOTIDE SEQUENCE [LARGE SCALE GENOMIC DNA]</scope>
</reference>
<organism evidence="4 5">
    <name type="scientific">Candidatus Falkowbacteria bacterium RBG_13_39_14</name>
    <dbReference type="NCBI Taxonomy" id="1797985"/>
    <lineage>
        <taxon>Bacteria</taxon>
        <taxon>Candidatus Falkowiibacteriota</taxon>
    </lineage>
</organism>
<protein>
    <recommendedName>
        <fullName evidence="6">DUF5667 domain-containing protein</fullName>
    </recommendedName>
</protein>
<feature type="coiled-coil region" evidence="1">
    <location>
        <begin position="205"/>
        <end position="260"/>
    </location>
</feature>
<keyword evidence="1" id="KW-0175">Coiled coil</keyword>
<evidence type="ECO:0000256" key="3">
    <source>
        <dbReference type="SAM" id="SignalP"/>
    </source>
</evidence>
<feature type="signal peptide" evidence="3">
    <location>
        <begin position="1"/>
        <end position="24"/>
    </location>
</feature>
<accession>A0A1F5S4K3</accession>
<feature type="compositionally biased region" description="Basic and acidic residues" evidence="2">
    <location>
        <begin position="118"/>
        <end position="149"/>
    </location>
</feature>
<feature type="chain" id="PRO_5009521141" description="DUF5667 domain-containing protein" evidence="3">
    <location>
        <begin position="25"/>
        <end position="562"/>
    </location>
</feature>
<dbReference type="EMBL" id="MFFS01000068">
    <property type="protein sequence ID" value="OGF21211.1"/>
    <property type="molecule type" value="Genomic_DNA"/>
</dbReference>
<feature type="region of interest" description="Disordered" evidence="2">
    <location>
        <begin position="87"/>
        <end position="149"/>
    </location>
</feature>
<name>A0A1F5S4K3_9BACT</name>
<proteinExistence type="predicted"/>
<dbReference type="Proteomes" id="UP000178323">
    <property type="component" value="Unassembled WGS sequence"/>
</dbReference>
<evidence type="ECO:0000313" key="5">
    <source>
        <dbReference type="Proteomes" id="UP000178323"/>
    </source>
</evidence>
<evidence type="ECO:0000256" key="1">
    <source>
        <dbReference type="SAM" id="Coils"/>
    </source>
</evidence>